<evidence type="ECO:0008006" key="4">
    <source>
        <dbReference type="Google" id="ProtNLM"/>
    </source>
</evidence>
<dbReference type="AlphaFoldDB" id="I3C9C9"/>
<dbReference type="HOGENOM" id="CLU_160616_0_0_10"/>
<keyword evidence="1" id="KW-0812">Transmembrane</keyword>
<feature type="transmembrane region" description="Helical" evidence="1">
    <location>
        <begin position="7"/>
        <end position="25"/>
    </location>
</feature>
<name>I3C9C9_9FLAO</name>
<evidence type="ECO:0000313" key="3">
    <source>
        <dbReference type="Proteomes" id="UP000004690"/>
    </source>
</evidence>
<keyword evidence="1" id="KW-0472">Membrane</keyword>
<organism evidence="2 3">
    <name type="scientific">Galbibacter orientalis DSM 19592</name>
    <dbReference type="NCBI Taxonomy" id="926559"/>
    <lineage>
        <taxon>Bacteria</taxon>
        <taxon>Pseudomonadati</taxon>
        <taxon>Bacteroidota</taxon>
        <taxon>Flavobacteriia</taxon>
        <taxon>Flavobacteriales</taxon>
        <taxon>Flavobacteriaceae</taxon>
        <taxon>Galbibacter</taxon>
    </lineage>
</organism>
<accession>I3C9C9</accession>
<evidence type="ECO:0000256" key="1">
    <source>
        <dbReference type="SAM" id="Phobius"/>
    </source>
</evidence>
<dbReference type="Proteomes" id="UP000004690">
    <property type="component" value="Unassembled WGS sequence"/>
</dbReference>
<protein>
    <recommendedName>
        <fullName evidence="4">DUF4258 domain-containing protein</fullName>
    </recommendedName>
</protein>
<sequence>MPLIKRIGFYLIGLSLGLIFLAYFFKEKRAEFCYLPNCRTLKAIRTQEEINFSSKIQQLIDNNTISEEQIDSVLTYGEVNFSKSNIDREQTNSEDKCSTYYIDGEINNEPVELVVKNCKFVADILDVSKKTH</sequence>
<dbReference type="STRING" id="926559.JoomaDRAFT_3276"/>
<dbReference type="RefSeq" id="WP_008614349.1">
    <property type="nucleotide sequence ID" value="NZ_JH651379.1"/>
</dbReference>
<proteinExistence type="predicted"/>
<keyword evidence="1" id="KW-1133">Transmembrane helix</keyword>
<reference evidence="2 3" key="1">
    <citation type="submission" date="2012-02" db="EMBL/GenBank/DDBJ databases">
        <title>Improved High-Quality Draft genome of Joostella marina DSM 19592.</title>
        <authorList>
            <consortium name="US DOE Joint Genome Institute (JGI-PGF)"/>
            <person name="Lucas S."/>
            <person name="Copeland A."/>
            <person name="Lapidus A."/>
            <person name="Bruce D."/>
            <person name="Goodwin L."/>
            <person name="Pitluck S."/>
            <person name="Peters L."/>
            <person name="Chertkov O."/>
            <person name="Ovchinnikova G."/>
            <person name="Kyrpides N."/>
            <person name="Mavromatis K."/>
            <person name="Detter J.C."/>
            <person name="Han C."/>
            <person name="Land M."/>
            <person name="Hauser L."/>
            <person name="Markowitz V."/>
            <person name="Cheng J.-F."/>
            <person name="Hugenholtz P."/>
            <person name="Woyke T."/>
            <person name="Wu D."/>
            <person name="Tindall B."/>
            <person name="Brambilla E."/>
            <person name="Klenk H.-P."/>
            <person name="Eisen J.A."/>
        </authorList>
    </citation>
    <scope>NUCLEOTIDE SEQUENCE [LARGE SCALE GENOMIC DNA]</scope>
    <source>
        <strain evidence="2 3">DSM 19592</strain>
    </source>
</reference>
<gene>
    <name evidence="2" type="ORF">JoomaDRAFT_3276</name>
</gene>
<keyword evidence="3" id="KW-1185">Reference proteome</keyword>
<evidence type="ECO:0000313" key="2">
    <source>
        <dbReference type="EMBL" id="EIJ40222.1"/>
    </source>
</evidence>
<dbReference type="OrthoDB" id="1466970at2"/>
<dbReference type="EMBL" id="JH651379">
    <property type="protein sequence ID" value="EIJ40222.1"/>
    <property type="molecule type" value="Genomic_DNA"/>
</dbReference>
<dbReference type="eggNOG" id="ENOG5032SSW">
    <property type="taxonomic scope" value="Bacteria"/>
</dbReference>